<dbReference type="Pfam" id="PF07690">
    <property type="entry name" value="MFS_1"/>
    <property type="match status" value="1"/>
</dbReference>
<sequence>MKKSLISLAFGSFAIGMTEFTMMGILPDIAKDLNIDIPTAGHLIAIYALGVVIGAPILVLFTAKYPPKKVLLSLMFLFLVFNGLFAVAPHYVTLMLTRFMAGLPHGAFFGVGSVVATRLADKGKEAQSIAVMFTGMTIANLLGVPLGTYLGHEYSWRMTYFLISLCGAATMLAIYFWLPALATSFQGKVVKQLNYFKSPLAWILIAMISVGTGGLFAWMSYIAPLMTEVAGLTSKELPIIMVLVGLGMVVGNLLGGKLADNTTPIKASILCFLSMAVCLLLVYFTIHIPYTAYFWAFVTGMISFTLGSPLQMVLIHSAKGYETIAAAGGQASFNLGNTFGAYFGGLPIVYGFAYNSPLLVGVILALGGVGIACYVAYSGILLPNEMAKKEEELCAVEC</sequence>
<dbReference type="Proteomes" id="UP000007435">
    <property type="component" value="Chromosome"/>
</dbReference>
<feature type="transmembrane region" description="Helical" evidence="6">
    <location>
        <begin position="70"/>
        <end position="92"/>
    </location>
</feature>
<feature type="transmembrane region" description="Helical" evidence="6">
    <location>
        <begin position="98"/>
        <end position="117"/>
    </location>
</feature>
<dbReference type="HOGENOM" id="CLU_001265_61_2_10"/>
<feature type="transmembrane region" description="Helical" evidence="6">
    <location>
        <begin position="43"/>
        <end position="63"/>
    </location>
</feature>
<keyword evidence="4 6" id="KW-1133">Transmembrane helix</keyword>
<feature type="transmembrane region" description="Helical" evidence="6">
    <location>
        <begin position="292"/>
        <end position="314"/>
    </location>
</feature>
<dbReference type="OrthoDB" id="9788453at2"/>
<dbReference type="InterPro" id="IPR011701">
    <property type="entry name" value="MFS"/>
</dbReference>
<comment type="subcellular location">
    <subcellularLocation>
        <location evidence="1">Cell membrane</location>
        <topology evidence="1">Multi-pass membrane protein</topology>
    </subcellularLocation>
</comment>
<evidence type="ECO:0000256" key="5">
    <source>
        <dbReference type="ARBA" id="ARBA00023136"/>
    </source>
</evidence>
<feature type="domain" description="Major facilitator superfamily (MFS) profile" evidence="7">
    <location>
        <begin position="4"/>
        <end position="379"/>
    </location>
</feature>
<dbReference type="GO" id="GO:0022857">
    <property type="term" value="F:transmembrane transporter activity"/>
    <property type="evidence" value="ECO:0007669"/>
    <property type="project" value="InterPro"/>
</dbReference>
<feature type="transmembrane region" description="Helical" evidence="6">
    <location>
        <begin position="359"/>
        <end position="382"/>
    </location>
</feature>
<evidence type="ECO:0000256" key="3">
    <source>
        <dbReference type="ARBA" id="ARBA00022692"/>
    </source>
</evidence>
<dbReference type="SUPFAM" id="SSF103473">
    <property type="entry name" value="MFS general substrate transporter"/>
    <property type="match status" value="1"/>
</dbReference>
<dbReference type="CDD" id="cd17324">
    <property type="entry name" value="MFS_NepI_like"/>
    <property type="match status" value="1"/>
</dbReference>
<dbReference type="InterPro" id="IPR050189">
    <property type="entry name" value="MFS_Efflux_Transporters"/>
</dbReference>
<evidence type="ECO:0000313" key="9">
    <source>
        <dbReference type="Proteomes" id="UP000007435"/>
    </source>
</evidence>
<evidence type="ECO:0000256" key="1">
    <source>
        <dbReference type="ARBA" id="ARBA00004651"/>
    </source>
</evidence>
<reference key="1">
    <citation type="submission" date="2010-11" db="EMBL/GenBank/DDBJ databases">
        <title>The complete genome of Leadbetterella byssophila DSM 17132.</title>
        <authorList>
            <consortium name="US DOE Joint Genome Institute (JGI-PGF)"/>
            <person name="Lucas S."/>
            <person name="Copeland A."/>
            <person name="Lapidus A."/>
            <person name="Glavina del Rio T."/>
            <person name="Dalin E."/>
            <person name="Tice H."/>
            <person name="Bruce D."/>
            <person name="Goodwin L."/>
            <person name="Pitluck S."/>
            <person name="Kyrpides N."/>
            <person name="Mavromatis K."/>
            <person name="Ivanova N."/>
            <person name="Teshima H."/>
            <person name="Brettin T."/>
            <person name="Detter J.C."/>
            <person name="Han C."/>
            <person name="Tapia R."/>
            <person name="Land M."/>
            <person name="Hauser L."/>
            <person name="Markowitz V."/>
            <person name="Cheng J.-F."/>
            <person name="Hugenholtz P."/>
            <person name="Woyke T."/>
            <person name="Wu D."/>
            <person name="Tindall B."/>
            <person name="Pomrenke H.G."/>
            <person name="Brambilla E."/>
            <person name="Klenk H.-P."/>
            <person name="Eisen J.A."/>
        </authorList>
    </citation>
    <scope>NUCLEOTIDE SEQUENCE [LARGE SCALE GENOMIC DNA]</scope>
    <source>
        <strain>DSM 17132</strain>
    </source>
</reference>
<dbReference type="eggNOG" id="COG2814">
    <property type="taxonomic scope" value="Bacteria"/>
</dbReference>
<dbReference type="STRING" id="649349.Lbys_3236"/>
<dbReference type="KEGG" id="lby:Lbys_3236"/>
<organism evidence="8 9">
    <name type="scientific">Leadbetterella byssophila (strain DSM 17132 / JCM 16389 / KACC 11308 / NBRC 106382 / 4M15)</name>
    <dbReference type="NCBI Taxonomy" id="649349"/>
    <lineage>
        <taxon>Bacteria</taxon>
        <taxon>Pseudomonadati</taxon>
        <taxon>Bacteroidota</taxon>
        <taxon>Cytophagia</taxon>
        <taxon>Cytophagales</taxon>
        <taxon>Leadbetterellaceae</taxon>
        <taxon>Leadbetterella</taxon>
    </lineage>
</organism>
<keyword evidence="5 6" id="KW-0472">Membrane</keyword>
<evidence type="ECO:0000256" key="4">
    <source>
        <dbReference type="ARBA" id="ARBA00022989"/>
    </source>
</evidence>
<accession>E4RVY7</accession>
<dbReference type="Gene3D" id="1.20.1250.20">
    <property type="entry name" value="MFS general substrate transporter like domains"/>
    <property type="match status" value="2"/>
</dbReference>
<gene>
    <name evidence="8" type="ordered locus">Lbys_3236</name>
</gene>
<dbReference type="GO" id="GO:0005886">
    <property type="term" value="C:plasma membrane"/>
    <property type="evidence" value="ECO:0007669"/>
    <property type="project" value="UniProtKB-SubCell"/>
</dbReference>
<protein>
    <submittedName>
        <fullName evidence="8">Major facilitator superfamily MFS_1</fullName>
    </submittedName>
</protein>
<dbReference type="PROSITE" id="PS50850">
    <property type="entry name" value="MFS"/>
    <property type="match status" value="1"/>
</dbReference>
<feature type="transmembrane region" description="Helical" evidence="6">
    <location>
        <begin position="129"/>
        <end position="152"/>
    </location>
</feature>
<feature type="transmembrane region" description="Helical" evidence="6">
    <location>
        <begin position="158"/>
        <end position="178"/>
    </location>
</feature>
<dbReference type="PANTHER" id="PTHR43124">
    <property type="entry name" value="PURINE EFFLUX PUMP PBUE"/>
    <property type="match status" value="1"/>
</dbReference>
<feature type="transmembrane region" description="Helical" evidence="6">
    <location>
        <begin position="267"/>
        <end position="286"/>
    </location>
</feature>
<evidence type="ECO:0000256" key="6">
    <source>
        <dbReference type="SAM" id="Phobius"/>
    </source>
</evidence>
<dbReference type="AlphaFoldDB" id="E4RVY7"/>
<feature type="transmembrane region" description="Helical" evidence="6">
    <location>
        <begin position="199"/>
        <end position="219"/>
    </location>
</feature>
<proteinExistence type="predicted"/>
<feature type="transmembrane region" description="Helical" evidence="6">
    <location>
        <begin position="335"/>
        <end position="353"/>
    </location>
</feature>
<dbReference type="RefSeq" id="WP_013409924.1">
    <property type="nucleotide sequence ID" value="NC_014655.1"/>
</dbReference>
<dbReference type="InterPro" id="IPR020846">
    <property type="entry name" value="MFS_dom"/>
</dbReference>
<reference evidence="8 9" key="2">
    <citation type="journal article" date="2011" name="Stand. Genomic Sci.">
        <title>Complete genome sequence of Leadbetterella byssophila type strain (4M15).</title>
        <authorList>
            <person name="Abt B."/>
            <person name="Teshima H."/>
            <person name="Lucas S."/>
            <person name="Lapidus A."/>
            <person name="Del Rio T.G."/>
            <person name="Nolan M."/>
            <person name="Tice H."/>
            <person name="Cheng J.F."/>
            <person name="Pitluck S."/>
            <person name="Liolios K."/>
            <person name="Pagani I."/>
            <person name="Ivanova N."/>
            <person name="Mavromatis K."/>
            <person name="Pati A."/>
            <person name="Tapia R."/>
            <person name="Han C."/>
            <person name="Goodwin L."/>
            <person name="Chen A."/>
            <person name="Palaniappan K."/>
            <person name="Land M."/>
            <person name="Hauser L."/>
            <person name="Chang Y.J."/>
            <person name="Jeffries C.D."/>
            <person name="Rohde M."/>
            <person name="Goker M."/>
            <person name="Tindall B.J."/>
            <person name="Detter J.C."/>
            <person name="Woyke T."/>
            <person name="Bristow J."/>
            <person name="Eisen J.A."/>
            <person name="Markowitz V."/>
            <person name="Hugenholtz P."/>
            <person name="Klenk H.P."/>
            <person name="Kyrpides N.C."/>
        </authorList>
    </citation>
    <scope>NUCLEOTIDE SEQUENCE [LARGE SCALE GENOMIC DNA]</scope>
    <source>
        <strain evidence="9">DSM 17132 / JCM 16389 / KACC 11308 / NBRC 106382 / 4M15</strain>
    </source>
</reference>
<keyword evidence="3 6" id="KW-0812">Transmembrane</keyword>
<dbReference type="InterPro" id="IPR036259">
    <property type="entry name" value="MFS_trans_sf"/>
</dbReference>
<evidence type="ECO:0000256" key="2">
    <source>
        <dbReference type="ARBA" id="ARBA00022475"/>
    </source>
</evidence>
<name>E4RVY7_LEAB4</name>
<keyword evidence="9" id="KW-1185">Reference proteome</keyword>
<evidence type="ECO:0000313" key="8">
    <source>
        <dbReference type="EMBL" id="ADQ18897.1"/>
    </source>
</evidence>
<feature type="transmembrane region" description="Helical" evidence="6">
    <location>
        <begin position="239"/>
        <end position="255"/>
    </location>
</feature>
<dbReference type="PANTHER" id="PTHR43124:SF6">
    <property type="entry name" value="TRANSPORTER ARAJ-RELATED"/>
    <property type="match status" value="1"/>
</dbReference>
<dbReference type="EMBL" id="CP002305">
    <property type="protein sequence ID" value="ADQ18897.1"/>
    <property type="molecule type" value="Genomic_DNA"/>
</dbReference>
<keyword evidence="2" id="KW-1003">Cell membrane</keyword>
<evidence type="ECO:0000259" key="7">
    <source>
        <dbReference type="PROSITE" id="PS50850"/>
    </source>
</evidence>